<proteinExistence type="inferred from homology"/>
<evidence type="ECO:0000256" key="1">
    <source>
        <dbReference type="ARBA" id="ARBA00004473"/>
    </source>
</evidence>
<dbReference type="Proteomes" id="UP000801492">
    <property type="component" value="Unassembled WGS sequence"/>
</dbReference>
<keyword evidence="4 8" id="KW-1133">Transmembrane helix</keyword>
<evidence type="ECO:0000256" key="8">
    <source>
        <dbReference type="SAM" id="Phobius"/>
    </source>
</evidence>
<keyword evidence="3 8" id="KW-0812">Transmembrane</keyword>
<dbReference type="InterPro" id="IPR033580">
    <property type="entry name" value="Nurim-like"/>
</dbReference>
<dbReference type="AlphaFoldDB" id="A0A8K0G2U0"/>
<evidence type="ECO:0000256" key="6">
    <source>
        <dbReference type="ARBA" id="ARBA00031700"/>
    </source>
</evidence>
<feature type="transmembrane region" description="Helical" evidence="8">
    <location>
        <begin position="94"/>
        <end position="112"/>
    </location>
</feature>
<evidence type="ECO:0000256" key="4">
    <source>
        <dbReference type="ARBA" id="ARBA00022989"/>
    </source>
</evidence>
<feature type="transmembrane region" description="Helical" evidence="8">
    <location>
        <begin position="52"/>
        <end position="73"/>
    </location>
</feature>
<keyword evidence="10" id="KW-1185">Reference proteome</keyword>
<comment type="similarity">
    <text evidence="2">Belongs to the nurim family.</text>
</comment>
<comment type="caution">
    <text evidence="9">The sequence shown here is derived from an EMBL/GenBank/DDBJ whole genome shotgun (WGS) entry which is preliminary data.</text>
</comment>
<dbReference type="PANTHER" id="PTHR31040">
    <property type="entry name" value="NURIM"/>
    <property type="match status" value="1"/>
</dbReference>
<dbReference type="GO" id="GO:0005637">
    <property type="term" value="C:nuclear inner membrane"/>
    <property type="evidence" value="ECO:0007669"/>
    <property type="project" value="UniProtKB-SubCell"/>
</dbReference>
<evidence type="ECO:0000256" key="7">
    <source>
        <dbReference type="ARBA" id="ARBA00032957"/>
    </source>
</evidence>
<feature type="transmembrane region" description="Helical" evidence="8">
    <location>
        <begin position="132"/>
        <end position="155"/>
    </location>
</feature>
<keyword evidence="5 8" id="KW-0472">Membrane</keyword>
<accession>A0A8K0G2U0</accession>
<reference evidence="9" key="1">
    <citation type="submission" date="2019-08" db="EMBL/GenBank/DDBJ databases">
        <title>The genome of the North American firefly Photinus pyralis.</title>
        <authorList>
            <consortium name="Photinus pyralis genome working group"/>
            <person name="Fallon T.R."/>
            <person name="Sander Lower S.E."/>
            <person name="Weng J.-K."/>
        </authorList>
    </citation>
    <scope>NUCLEOTIDE SEQUENCE</scope>
    <source>
        <strain evidence="9">TRF0915ILg1</strain>
        <tissue evidence="9">Whole body</tissue>
    </source>
</reference>
<dbReference type="Gene3D" id="1.20.120.1630">
    <property type="match status" value="1"/>
</dbReference>
<evidence type="ECO:0000256" key="3">
    <source>
        <dbReference type="ARBA" id="ARBA00022692"/>
    </source>
</evidence>
<organism evidence="9 10">
    <name type="scientific">Ignelater luminosus</name>
    <name type="common">Cucubano</name>
    <name type="synonym">Pyrophorus luminosus</name>
    <dbReference type="NCBI Taxonomy" id="2038154"/>
    <lineage>
        <taxon>Eukaryota</taxon>
        <taxon>Metazoa</taxon>
        <taxon>Ecdysozoa</taxon>
        <taxon>Arthropoda</taxon>
        <taxon>Hexapoda</taxon>
        <taxon>Insecta</taxon>
        <taxon>Pterygota</taxon>
        <taxon>Neoptera</taxon>
        <taxon>Endopterygota</taxon>
        <taxon>Coleoptera</taxon>
        <taxon>Polyphaga</taxon>
        <taxon>Elateriformia</taxon>
        <taxon>Elateroidea</taxon>
        <taxon>Elateridae</taxon>
        <taxon>Agrypninae</taxon>
        <taxon>Pyrophorini</taxon>
        <taxon>Ignelater</taxon>
    </lineage>
</organism>
<feature type="transmembrane region" description="Helical" evidence="8">
    <location>
        <begin position="12"/>
        <end position="32"/>
    </location>
</feature>
<evidence type="ECO:0000313" key="10">
    <source>
        <dbReference type="Proteomes" id="UP000801492"/>
    </source>
</evidence>
<dbReference type="OrthoDB" id="10050858at2759"/>
<evidence type="ECO:0000256" key="2">
    <source>
        <dbReference type="ARBA" id="ARBA00010631"/>
    </source>
</evidence>
<comment type="subcellular location">
    <subcellularLocation>
        <location evidence="1">Nucleus inner membrane</location>
        <topology evidence="1">Multi-pass membrane protein</topology>
    </subcellularLocation>
</comment>
<protein>
    <recommendedName>
        <fullName evidence="7">Nuclear envelope membrane protein</fullName>
    </recommendedName>
    <alternativeName>
        <fullName evidence="6">Nuclear rim protein</fullName>
    </alternativeName>
</protein>
<evidence type="ECO:0000256" key="5">
    <source>
        <dbReference type="ARBA" id="ARBA00023136"/>
    </source>
</evidence>
<dbReference type="EMBL" id="VTPC01090252">
    <property type="protein sequence ID" value="KAF2883966.1"/>
    <property type="molecule type" value="Genomic_DNA"/>
</dbReference>
<sequence>MTAKDKIEAAFKVFIGGCALISTFYAITDLTLFLSNPNPNVNTEKPLSGRDYWASVCKTLFIDQLLLVAFLLVHSVLALPEVKQFVASTLKFQVLQRSAYVILTSLSLQFLVRNWQHVHGTEFWSISTDVKLYWWLFVTLHGLAWVVIYVGTICMDVNELLGIKQVYYNIQHLPDPNIYKSHELKRLYSHMRHPSFVGFSIILWLIPCMSLDRLLLATILSIYMFLGWNTDRHDCNYQKLQFIKKFHEFNYVQ</sequence>
<dbReference type="PANTHER" id="PTHR31040:SF1">
    <property type="entry name" value="NURIM"/>
    <property type="match status" value="1"/>
</dbReference>
<name>A0A8K0G2U0_IGNLU</name>
<gene>
    <name evidence="9" type="ORF">ILUMI_22224</name>
</gene>
<evidence type="ECO:0000313" key="9">
    <source>
        <dbReference type="EMBL" id="KAF2883966.1"/>
    </source>
</evidence>
<feature type="transmembrane region" description="Helical" evidence="8">
    <location>
        <begin position="196"/>
        <end position="226"/>
    </location>
</feature>